<evidence type="ECO:0000313" key="3">
    <source>
        <dbReference type="EMBL" id="QNP71351.1"/>
    </source>
</evidence>
<feature type="transmembrane region" description="Helical" evidence="2">
    <location>
        <begin position="64"/>
        <end position="84"/>
    </location>
</feature>
<feature type="compositionally biased region" description="Pro residues" evidence="1">
    <location>
        <begin position="17"/>
        <end position="29"/>
    </location>
</feature>
<evidence type="ECO:0000313" key="4">
    <source>
        <dbReference type="Proteomes" id="UP000516052"/>
    </source>
</evidence>
<dbReference type="EMBL" id="CP060828">
    <property type="protein sequence ID" value="QNP71351.1"/>
    <property type="molecule type" value="Genomic_DNA"/>
</dbReference>
<name>A0A7H0IEY5_9ACTN</name>
<dbReference type="Proteomes" id="UP000516052">
    <property type="component" value="Chromosome"/>
</dbReference>
<accession>A0A7H0IEY5</accession>
<keyword evidence="2" id="KW-0472">Membrane</keyword>
<sequence length="86" mass="9681">MIRPRPEQITEVQPAYAVPPPALPRPPAPHNDRQLTPVRSEFPQQRTRRGRTRRAARRLLTDDTFWSGVLTAFSVATLIVVIAATV</sequence>
<keyword evidence="2" id="KW-0812">Transmembrane</keyword>
<keyword evidence="4" id="KW-1185">Reference proteome</keyword>
<evidence type="ECO:0000256" key="2">
    <source>
        <dbReference type="SAM" id="Phobius"/>
    </source>
</evidence>
<protein>
    <submittedName>
        <fullName evidence="3">Uncharacterized protein</fullName>
    </submittedName>
</protein>
<organism evidence="3 4">
    <name type="scientific">Streptomyces roseirectus</name>
    <dbReference type="NCBI Taxonomy" id="2768066"/>
    <lineage>
        <taxon>Bacteria</taxon>
        <taxon>Bacillati</taxon>
        <taxon>Actinomycetota</taxon>
        <taxon>Actinomycetes</taxon>
        <taxon>Kitasatosporales</taxon>
        <taxon>Streptomycetaceae</taxon>
        <taxon>Streptomyces</taxon>
    </lineage>
</organism>
<dbReference type="AlphaFoldDB" id="A0A7H0IEY5"/>
<reference evidence="3 4" key="1">
    <citation type="submission" date="2020-08" db="EMBL/GenBank/DDBJ databases">
        <title>A novel species.</title>
        <authorList>
            <person name="Gao J."/>
        </authorList>
    </citation>
    <scope>NUCLEOTIDE SEQUENCE [LARGE SCALE GENOMIC DNA]</scope>
    <source>
        <strain evidence="3 4">CRXT-G-22</strain>
    </source>
</reference>
<dbReference type="RefSeq" id="WP_187748322.1">
    <property type="nucleotide sequence ID" value="NZ_CP060828.1"/>
</dbReference>
<gene>
    <name evidence="3" type="ORF">IAG44_19205</name>
</gene>
<keyword evidence="2" id="KW-1133">Transmembrane helix</keyword>
<feature type="region of interest" description="Disordered" evidence="1">
    <location>
        <begin position="1"/>
        <end position="54"/>
    </location>
</feature>
<dbReference type="KEGG" id="sroi:IAG44_19205"/>
<evidence type="ECO:0000256" key="1">
    <source>
        <dbReference type="SAM" id="MobiDB-lite"/>
    </source>
</evidence>
<proteinExistence type="predicted"/>